<evidence type="ECO:0000256" key="1">
    <source>
        <dbReference type="ARBA" id="ARBA00005056"/>
    </source>
</evidence>
<dbReference type="NCBIfam" id="NF004976">
    <property type="entry name" value="PRK06349.1"/>
    <property type="match status" value="1"/>
</dbReference>
<dbReference type="InterPro" id="IPR036291">
    <property type="entry name" value="NAD(P)-bd_dom_sf"/>
</dbReference>
<comment type="pathway">
    <text evidence="2 13">Amino-acid biosynthesis; L-methionine biosynthesis via de novo pathway; L-homoserine from L-aspartate: step 3/3.</text>
</comment>
<keyword evidence="10 13" id="KW-0486">Methionine biosynthesis</keyword>
<evidence type="ECO:0000256" key="10">
    <source>
        <dbReference type="ARBA" id="ARBA00023167"/>
    </source>
</evidence>
<dbReference type="UniPathway" id="UPA00051">
    <property type="reaction ID" value="UER00465"/>
</dbReference>
<dbReference type="UniPathway" id="UPA00050">
    <property type="reaction ID" value="UER00063"/>
</dbReference>
<name>A0A1C0W029_9HELI</name>
<reference evidence="15 16" key="1">
    <citation type="submission" date="2018-06" db="EMBL/GenBank/DDBJ databases">
        <authorList>
            <consortium name="Pathogen Informatics"/>
            <person name="Doyle S."/>
        </authorList>
    </citation>
    <scope>NUCLEOTIDE SEQUENCE [LARGE SCALE GENOMIC DNA]</scope>
    <source>
        <strain evidence="15 16">NCTC13156</strain>
    </source>
</reference>
<dbReference type="AlphaFoldDB" id="A0A1C0W029"/>
<dbReference type="EC" id="1.1.1.3" evidence="4 13"/>
<accession>A0A1C0W029</accession>
<dbReference type="GO" id="GO:0050661">
    <property type="term" value="F:NADP binding"/>
    <property type="evidence" value="ECO:0007669"/>
    <property type="project" value="InterPro"/>
</dbReference>
<comment type="pathway">
    <text evidence="1 13">Amino-acid biosynthesis; L-threonine biosynthesis; L-threonine from L-aspartate: step 3/5.</text>
</comment>
<evidence type="ECO:0000256" key="4">
    <source>
        <dbReference type="ARBA" id="ARBA00013213"/>
    </source>
</evidence>
<dbReference type="Pfam" id="PF00742">
    <property type="entry name" value="Homoserine_dh"/>
    <property type="match status" value="1"/>
</dbReference>
<feature type="binding site" evidence="12">
    <location>
        <position position="187"/>
    </location>
    <ligand>
        <name>L-homoserine</name>
        <dbReference type="ChEBI" id="CHEBI:57476"/>
    </ligand>
</feature>
<evidence type="ECO:0000313" key="15">
    <source>
        <dbReference type="EMBL" id="STQ87218.1"/>
    </source>
</evidence>
<dbReference type="CDD" id="cd04881">
    <property type="entry name" value="ACT_HSDH-Hom"/>
    <property type="match status" value="1"/>
</dbReference>
<protein>
    <recommendedName>
        <fullName evidence="5 13">Homoserine dehydrogenase</fullName>
        <ecNumber evidence="4 13">1.1.1.3</ecNumber>
    </recommendedName>
</protein>
<dbReference type="SUPFAM" id="SSF51735">
    <property type="entry name" value="NAD(P)-binding Rossmann-fold domains"/>
    <property type="match status" value="1"/>
</dbReference>
<dbReference type="GO" id="GO:0009088">
    <property type="term" value="P:threonine biosynthetic process"/>
    <property type="evidence" value="ECO:0007669"/>
    <property type="project" value="UniProtKB-UniPathway"/>
</dbReference>
<evidence type="ECO:0000256" key="5">
    <source>
        <dbReference type="ARBA" id="ARBA00013376"/>
    </source>
</evidence>
<dbReference type="InterPro" id="IPR002912">
    <property type="entry name" value="ACT_dom"/>
</dbReference>
<dbReference type="SUPFAM" id="SSF55021">
    <property type="entry name" value="ACT-like"/>
    <property type="match status" value="1"/>
</dbReference>
<dbReference type="FunFam" id="3.30.360.10:FF:000005">
    <property type="entry name" value="Homoserine dehydrogenase"/>
    <property type="match status" value="1"/>
</dbReference>
<evidence type="ECO:0000256" key="6">
    <source>
        <dbReference type="ARBA" id="ARBA00022605"/>
    </source>
</evidence>
<dbReference type="PANTHER" id="PTHR43331:SF1">
    <property type="entry name" value="HOMOSERINE DEHYDROGENASE"/>
    <property type="match status" value="1"/>
</dbReference>
<dbReference type="Pfam" id="PF01842">
    <property type="entry name" value="ACT"/>
    <property type="match status" value="1"/>
</dbReference>
<feature type="active site" description="Proton donor" evidence="11">
    <location>
        <position position="202"/>
    </location>
</feature>
<evidence type="ECO:0000256" key="9">
    <source>
        <dbReference type="ARBA" id="ARBA00023002"/>
    </source>
</evidence>
<keyword evidence="9 13" id="KW-0560">Oxidoreductase</keyword>
<dbReference type="EMBL" id="UGJF01000001">
    <property type="protein sequence ID" value="STQ87218.1"/>
    <property type="molecule type" value="Genomic_DNA"/>
</dbReference>
<dbReference type="InterPro" id="IPR005106">
    <property type="entry name" value="Asp/hSer_DH_NAD-bd"/>
</dbReference>
<dbReference type="InterPro" id="IPR016204">
    <property type="entry name" value="HDH"/>
</dbReference>
<evidence type="ECO:0000256" key="11">
    <source>
        <dbReference type="PIRSR" id="PIRSR000098-1"/>
    </source>
</evidence>
<evidence type="ECO:0000256" key="12">
    <source>
        <dbReference type="PIRSR" id="PIRSR000098-2"/>
    </source>
</evidence>
<keyword evidence="6 13" id="KW-0028">Amino-acid biosynthesis</keyword>
<dbReference type="InterPro" id="IPR045865">
    <property type="entry name" value="ACT-like_dom_sf"/>
</dbReference>
<dbReference type="RefSeq" id="WP_054194861.1">
    <property type="nucleotide sequence ID" value="NZ_CALUQK010000001.1"/>
</dbReference>
<dbReference type="GO" id="GO:0004412">
    <property type="term" value="F:homoserine dehydrogenase activity"/>
    <property type="evidence" value="ECO:0007669"/>
    <property type="project" value="UniProtKB-EC"/>
</dbReference>
<dbReference type="Gene3D" id="3.30.360.10">
    <property type="entry name" value="Dihydrodipicolinate Reductase, domain 2"/>
    <property type="match status" value="1"/>
</dbReference>
<gene>
    <name evidence="15" type="primary">hom</name>
    <name evidence="15" type="ORF">NCTC13156_00022</name>
</gene>
<dbReference type="PANTHER" id="PTHR43331">
    <property type="entry name" value="HOMOSERINE DEHYDROGENASE"/>
    <property type="match status" value="1"/>
</dbReference>
<evidence type="ECO:0000256" key="7">
    <source>
        <dbReference type="ARBA" id="ARBA00022697"/>
    </source>
</evidence>
<comment type="similarity">
    <text evidence="3 14">Belongs to the homoserine dehydrogenase family.</text>
</comment>
<dbReference type="PROSITE" id="PS01042">
    <property type="entry name" value="HOMOSER_DHGENASE"/>
    <property type="match status" value="1"/>
</dbReference>
<evidence type="ECO:0000313" key="16">
    <source>
        <dbReference type="Proteomes" id="UP000255269"/>
    </source>
</evidence>
<feature type="binding site" evidence="12">
    <location>
        <position position="104"/>
    </location>
    <ligand>
        <name>NADPH</name>
        <dbReference type="ChEBI" id="CHEBI:57783"/>
    </ligand>
</feature>
<dbReference type="GO" id="GO:0009086">
    <property type="term" value="P:methionine biosynthetic process"/>
    <property type="evidence" value="ECO:0007669"/>
    <property type="project" value="UniProtKB-KW"/>
</dbReference>
<dbReference type="InterPro" id="IPR001342">
    <property type="entry name" value="HDH_cat"/>
</dbReference>
<keyword evidence="8 12" id="KW-0521">NADP</keyword>
<proteinExistence type="inferred from homology"/>
<comment type="catalytic activity">
    <reaction evidence="13">
        <text>L-homoserine + NADP(+) = L-aspartate 4-semialdehyde + NADPH + H(+)</text>
        <dbReference type="Rhea" id="RHEA:15761"/>
        <dbReference type="ChEBI" id="CHEBI:15378"/>
        <dbReference type="ChEBI" id="CHEBI:57476"/>
        <dbReference type="ChEBI" id="CHEBI:57783"/>
        <dbReference type="ChEBI" id="CHEBI:58349"/>
        <dbReference type="ChEBI" id="CHEBI:537519"/>
        <dbReference type="EC" id="1.1.1.3"/>
    </reaction>
</comment>
<sequence length="425" mass="46133">MKKQLNIGIIGLGVVGSSVARILKNNQELIAARAGCNIIIKKGVVRNISKVRDIFDFPITNEVESILEDPEIDIVVELAGGIKEPFEIAKKALYNSKAFITANKAMLAYHRYDLQKIAGDLPIGFEASVAGGIPIIKALRDGLGANHILSICGIINGTCNYILTQMKECGVSFEEALKEAQKLGYAESDPSFDIGGFDAAHKLLILASIAYGIDAKPEDILIEGITDITQEDIEFAKEFGYNLKLLGIAKKDKESVELRIHPTFLPQQAMIGKVDGVMNAISVVGDSVGETLFYGAGAGGDATASAVISDIIEIARTKSSPMLGFKTSIEKNLKLKPIAEIQSAYYLRIIVLDKPGVLAQITTILGEEEISIDTFLQRKSNNKNCSVLLLSTHICTESKIQTALEKINNLEITQEKPIMIRIEKN</sequence>
<organism evidence="15 16">
    <name type="scientific">Helicobacter pullorum</name>
    <dbReference type="NCBI Taxonomy" id="35818"/>
    <lineage>
        <taxon>Bacteria</taxon>
        <taxon>Pseudomonadati</taxon>
        <taxon>Campylobacterota</taxon>
        <taxon>Epsilonproteobacteria</taxon>
        <taxon>Campylobacterales</taxon>
        <taxon>Helicobacteraceae</taxon>
        <taxon>Helicobacter</taxon>
    </lineage>
</organism>
<keyword evidence="7 13" id="KW-0791">Threonine biosynthesis</keyword>
<dbReference type="Gene3D" id="3.40.50.720">
    <property type="entry name" value="NAD(P)-binding Rossmann-like Domain"/>
    <property type="match status" value="1"/>
</dbReference>
<dbReference type="PROSITE" id="PS51671">
    <property type="entry name" value="ACT"/>
    <property type="match status" value="1"/>
</dbReference>
<dbReference type="InterPro" id="IPR019811">
    <property type="entry name" value="HDH_CS"/>
</dbReference>
<dbReference type="OrthoDB" id="9808167at2"/>
<feature type="binding site" evidence="12">
    <location>
        <begin position="10"/>
        <end position="17"/>
    </location>
    <ligand>
        <name>NADP(+)</name>
        <dbReference type="ChEBI" id="CHEBI:58349"/>
    </ligand>
</feature>
<dbReference type="Proteomes" id="UP000255269">
    <property type="component" value="Unassembled WGS sequence"/>
</dbReference>
<evidence type="ECO:0000256" key="3">
    <source>
        <dbReference type="ARBA" id="ARBA00006753"/>
    </source>
</evidence>
<dbReference type="Gene3D" id="3.30.70.260">
    <property type="match status" value="1"/>
</dbReference>
<dbReference type="SUPFAM" id="SSF55347">
    <property type="entry name" value="Glyceraldehyde-3-phosphate dehydrogenase-like, C-terminal domain"/>
    <property type="match status" value="1"/>
</dbReference>
<evidence type="ECO:0000256" key="2">
    <source>
        <dbReference type="ARBA" id="ARBA00005062"/>
    </source>
</evidence>
<dbReference type="PIRSF" id="PIRSF000098">
    <property type="entry name" value="Homoser_dehydrog"/>
    <property type="match status" value="1"/>
</dbReference>
<evidence type="ECO:0000256" key="13">
    <source>
        <dbReference type="RuleBase" id="RU000579"/>
    </source>
</evidence>
<dbReference type="Pfam" id="PF03447">
    <property type="entry name" value="NAD_binding_3"/>
    <property type="match status" value="1"/>
</dbReference>
<evidence type="ECO:0000256" key="14">
    <source>
        <dbReference type="RuleBase" id="RU004171"/>
    </source>
</evidence>
<evidence type="ECO:0000256" key="8">
    <source>
        <dbReference type="ARBA" id="ARBA00022857"/>
    </source>
</evidence>